<dbReference type="GO" id="GO:0016020">
    <property type="term" value="C:membrane"/>
    <property type="evidence" value="ECO:0007669"/>
    <property type="project" value="UniProtKB-SubCell"/>
</dbReference>
<dbReference type="AlphaFoldDB" id="A0A0R3S792"/>
<proteinExistence type="predicted"/>
<feature type="transmembrane region" description="Helical" evidence="5">
    <location>
        <begin position="267"/>
        <end position="288"/>
    </location>
</feature>
<evidence type="ECO:0000313" key="6">
    <source>
        <dbReference type="Proteomes" id="UP000050640"/>
    </source>
</evidence>
<dbReference type="Proteomes" id="UP000050640">
    <property type="component" value="Unplaced"/>
</dbReference>
<feature type="transmembrane region" description="Helical" evidence="5">
    <location>
        <begin position="173"/>
        <end position="191"/>
    </location>
</feature>
<dbReference type="InterPro" id="IPR005828">
    <property type="entry name" value="MFS_sugar_transport-like"/>
</dbReference>
<keyword evidence="4 5" id="KW-0472">Membrane</keyword>
<dbReference type="STRING" id="1147741.A0A0R3S792"/>
<accession>A0A0R3S792</accession>
<keyword evidence="6" id="KW-1185">Reference proteome</keyword>
<dbReference type="Gene3D" id="1.20.1250.20">
    <property type="entry name" value="MFS general substrate transporter like domains"/>
    <property type="match status" value="1"/>
</dbReference>
<evidence type="ECO:0000256" key="5">
    <source>
        <dbReference type="SAM" id="Phobius"/>
    </source>
</evidence>
<feature type="transmembrane region" description="Helical" evidence="5">
    <location>
        <begin position="143"/>
        <end position="167"/>
    </location>
</feature>
<keyword evidence="2 5" id="KW-0812">Transmembrane</keyword>
<feature type="transmembrane region" description="Helical" evidence="5">
    <location>
        <begin position="27"/>
        <end position="46"/>
    </location>
</feature>
<dbReference type="Pfam" id="PF00083">
    <property type="entry name" value="Sugar_tr"/>
    <property type="match status" value="1"/>
</dbReference>
<reference evidence="7" key="1">
    <citation type="submission" date="2017-02" db="UniProtKB">
        <authorList>
            <consortium name="WormBaseParasite"/>
        </authorList>
    </citation>
    <scope>IDENTIFICATION</scope>
</reference>
<name>A0A0R3S792_9BILA</name>
<evidence type="ECO:0000256" key="4">
    <source>
        <dbReference type="ARBA" id="ARBA00023136"/>
    </source>
</evidence>
<comment type="subcellular location">
    <subcellularLocation>
        <location evidence="1">Membrane</location>
        <topology evidence="1">Multi-pass membrane protein</topology>
    </subcellularLocation>
</comment>
<dbReference type="GO" id="GO:0022857">
    <property type="term" value="F:transmembrane transporter activity"/>
    <property type="evidence" value="ECO:0007669"/>
    <property type="project" value="InterPro"/>
</dbReference>
<evidence type="ECO:0000313" key="7">
    <source>
        <dbReference type="WBParaSite" id="EEL_0001066401-mRNA-1"/>
    </source>
</evidence>
<keyword evidence="3 5" id="KW-1133">Transmembrane helix</keyword>
<dbReference type="PANTHER" id="PTHR24064">
    <property type="entry name" value="SOLUTE CARRIER FAMILY 22 MEMBER"/>
    <property type="match status" value="1"/>
</dbReference>
<protein>
    <submittedName>
        <fullName evidence="7">MFS domain-containing protein</fullName>
    </submittedName>
</protein>
<organism evidence="6 7">
    <name type="scientific">Elaeophora elaphi</name>
    <dbReference type="NCBI Taxonomy" id="1147741"/>
    <lineage>
        <taxon>Eukaryota</taxon>
        <taxon>Metazoa</taxon>
        <taxon>Ecdysozoa</taxon>
        <taxon>Nematoda</taxon>
        <taxon>Chromadorea</taxon>
        <taxon>Rhabditida</taxon>
        <taxon>Spirurina</taxon>
        <taxon>Spiruromorpha</taxon>
        <taxon>Filarioidea</taxon>
        <taxon>Onchocercidae</taxon>
        <taxon>Elaeophora</taxon>
    </lineage>
</organism>
<evidence type="ECO:0000256" key="3">
    <source>
        <dbReference type="ARBA" id="ARBA00022989"/>
    </source>
</evidence>
<sequence>MESITNSFGSVENADQVLAEFGSRQRYILLITTLLSINWAIASMPVMHGTFIIDDDCFLNATMLGTNSTNMNMCMENSQKVTPISEFNLRGSQRYLVEWTTSAFMLGNMIGASSLTHLSDREGALLVGWVLSYESVPIGLRGFVTLIYGVMWVVGFCAVAPLVYFIVNWRWLMVAYSVPSIVLAIIYYFTIPESLHFLMVSGKKKKAAKWIRNAEKYGKVLHKKNLDMMVELLEKTYLDVKVHESDKGMTENLSSSLLEQLMEHKIFYIYTFVLIFLWTSDTFLYFGLSNYSIHLPGNKYWNYILSGLAELPAYITIPYVLEK</sequence>
<dbReference type="WBParaSite" id="EEL_0001066401-mRNA-1">
    <property type="protein sequence ID" value="EEL_0001066401-mRNA-1"/>
    <property type="gene ID" value="EEL_0001066401"/>
</dbReference>
<evidence type="ECO:0000256" key="2">
    <source>
        <dbReference type="ARBA" id="ARBA00022692"/>
    </source>
</evidence>
<dbReference type="SUPFAM" id="SSF103473">
    <property type="entry name" value="MFS general substrate transporter"/>
    <property type="match status" value="1"/>
</dbReference>
<dbReference type="InterPro" id="IPR036259">
    <property type="entry name" value="MFS_trans_sf"/>
</dbReference>
<evidence type="ECO:0000256" key="1">
    <source>
        <dbReference type="ARBA" id="ARBA00004141"/>
    </source>
</evidence>
<feature type="transmembrane region" description="Helical" evidence="5">
    <location>
        <begin position="300"/>
        <end position="321"/>
    </location>
</feature>